<dbReference type="AlphaFoldDB" id="A0A7W9WDE7"/>
<comment type="caution">
    <text evidence="2">The sequence shown here is derived from an EMBL/GenBank/DDBJ whole genome shotgun (WGS) entry which is preliminary data.</text>
</comment>
<reference evidence="2 3" key="1">
    <citation type="submission" date="2020-08" db="EMBL/GenBank/DDBJ databases">
        <title>Genomic Encyclopedia of Type Strains, Phase IV (KMG-IV): sequencing the most valuable type-strain genomes for metagenomic binning, comparative biology and taxonomic classification.</title>
        <authorList>
            <person name="Goeker M."/>
        </authorList>
    </citation>
    <scope>NUCLEOTIDE SEQUENCE [LARGE SCALE GENOMIC DNA]</scope>
    <source>
        <strain evidence="2 3">DSM 26718</strain>
    </source>
</reference>
<evidence type="ECO:0000313" key="3">
    <source>
        <dbReference type="Proteomes" id="UP000532746"/>
    </source>
</evidence>
<proteinExistence type="predicted"/>
<dbReference type="RefSeq" id="WP_183404404.1">
    <property type="nucleotide sequence ID" value="NZ_JACHGG010000004.1"/>
</dbReference>
<feature type="region of interest" description="Disordered" evidence="1">
    <location>
        <begin position="42"/>
        <end position="66"/>
    </location>
</feature>
<evidence type="ECO:0000256" key="1">
    <source>
        <dbReference type="SAM" id="MobiDB-lite"/>
    </source>
</evidence>
<evidence type="ECO:0000313" key="2">
    <source>
        <dbReference type="EMBL" id="MBB6060306.1"/>
    </source>
</evidence>
<dbReference type="InterPro" id="IPR032272">
    <property type="entry name" value="DUF4834"/>
</dbReference>
<accession>A0A7W9WDE7</accession>
<dbReference type="EMBL" id="JACHGG010000004">
    <property type="protein sequence ID" value="MBB6060306.1"/>
    <property type="molecule type" value="Genomic_DNA"/>
</dbReference>
<gene>
    <name evidence="2" type="ORF">HNQ93_003172</name>
</gene>
<dbReference type="Proteomes" id="UP000532746">
    <property type="component" value="Unassembled WGS sequence"/>
</dbReference>
<name>A0A7W9WDE7_9BACT</name>
<keyword evidence="3" id="KW-1185">Reference proteome</keyword>
<dbReference type="Pfam" id="PF16118">
    <property type="entry name" value="DUF4834"/>
    <property type="match status" value="1"/>
</dbReference>
<organism evidence="2 3">
    <name type="scientific">Hymenobacter luteus</name>
    <dbReference type="NCBI Taxonomy" id="1411122"/>
    <lineage>
        <taxon>Bacteria</taxon>
        <taxon>Pseudomonadati</taxon>
        <taxon>Bacteroidota</taxon>
        <taxon>Cytophagia</taxon>
        <taxon>Cytophagales</taxon>
        <taxon>Hymenobacteraceae</taxon>
        <taxon>Hymenobacter</taxon>
    </lineage>
</organism>
<protein>
    <submittedName>
        <fullName evidence="2">K+-transporting ATPase c subunit</fullName>
    </submittedName>
</protein>
<sequence length="94" mass="10735">MIKFLLVLLILWLIMRFVMPLVLRLVVGNLVKKKAQRFGQQFGGAPFTQPRPEARRSGTASADEVQVDYVPPRAKSQKPKEFKGGEYVDFEEVK</sequence>